<organism evidence="2 5">
    <name type="scientific">Aeromicrobium senzhongii</name>
    <dbReference type="NCBI Taxonomy" id="2663859"/>
    <lineage>
        <taxon>Bacteria</taxon>
        <taxon>Bacillati</taxon>
        <taxon>Actinomycetota</taxon>
        <taxon>Actinomycetes</taxon>
        <taxon>Propionibacteriales</taxon>
        <taxon>Nocardioidaceae</taxon>
        <taxon>Aeromicrobium</taxon>
    </lineage>
</organism>
<dbReference type="Proteomes" id="UP000620591">
    <property type="component" value="Unassembled WGS sequence"/>
</dbReference>
<dbReference type="EMBL" id="JACTVM010000001">
    <property type="protein sequence ID" value="MBC9224843.1"/>
    <property type="molecule type" value="Genomic_DNA"/>
</dbReference>
<dbReference type="Gene3D" id="3.40.50.150">
    <property type="entry name" value="Vaccinia Virus protein VP39"/>
    <property type="match status" value="1"/>
</dbReference>
<evidence type="ECO:0000313" key="5">
    <source>
        <dbReference type="Proteomes" id="UP000620591"/>
    </source>
</evidence>
<evidence type="ECO:0000259" key="1">
    <source>
        <dbReference type="Pfam" id="PF08241"/>
    </source>
</evidence>
<evidence type="ECO:0000313" key="3">
    <source>
        <dbReference type="EMBL" id="QNL93276.1"/>
    </source>
</evidence>
<dbReference type="Pfam" id="PF08241">
    <property type="entry name" value="Methyltransf_11"/>
    <property type="match status" value="1"/>
</dbReference>
<dbReference type="PANTHER" id="PTHR43591">
    <property type="entry name" value="METHYLTRANSFERASE"/>
    <property type="match status" value="1"/>
</dbReference>
<evidence type="ECO:0000313" key="4">
    <source>
        <dbReference type="Proteomes" id="UP000515871"/>
    </source>
</evidence>
<dbReference type="RefSeq" id="WP_187411396.1">
    <property type="nucleotide sequence ID" value="NZ_CP060587.1"/>
</dbReference>
<dbReference type="AlphaFoldDB" id="A0A8I0JZL9"/>
<dbReference type="CDD" id="cd02440">
    <property type="entry name" value="AdoMet_MTases"/>
    <property type="match status" value="1"/>
</dbReference>
<protein>
    <submittedName>
        <fullName evidence="2">Class I SAM-dependent methyltransferase</fullName>
    </submittedName>
</protein>
<dbReference type="EMBL" id="CP060587">
    <property type="protein sequence ID" value="QNL93276.1"/>
    <property type="molecule type" value="Genomic_DNA"/>
</dbReference>
<dbReference type="PANTHER" id="PTHR43591:SF24">
    <property type="entry name" value="2-METHOXY-6-POLYPRENYL-1,4-BENZOQUINOL METHYLASE, MITOCHONDRIAL"/>
    <property type="match status" value="1"/>
</dbReference>
<keyword evidence="2" id="KW-0808">Transferase</keyword>
<gene>
    <name evidence="3" type="ORF">H9L21_09025</name>
    <name evidence="2" type="ORF">IBG24_00780</name>
</gene>
<name>A0A8I0JZL9_9ACTN</name>
<evidence type="ECO:0000313" key="2">
    <source>
        <dbReference type="EMBL" id="MBC9224843.1"/>
    </source>
</evidence>
<dbReference type="GO" id="GO:0008757">
    <property type="term" value="F:S-adenosylmethionine-dependent methyltransferase activity"/>
    <property type="evidence" value="ECO:0007669"/>
    <property type="project" value="InterPro"/>
</dbReference>
<sequence>MNPDGLARSVRLFRSFLVEQTDPDHFYGTLARDSADLVEQQMPLDGKLVIDVGAGPVQFAQEFRGRGARYVAVDLDPEVSALADGGVAADAALLPFATGSADLVFSSNLLEHVRDPEVVAAELVRVARPGGLVFLSYTNWWSPWGGHETSPWHWLGGRRAIERYTRREGHPPKNRVGETLFKISVAWGMRWSGRRDDVRVLAARPRYLPRWAAPLVRVPVVREVLSWNLLLLLRREDAKSSRSARTPR</sequence>
<dbReference type="Proteomes" id="UP000515871">
    <property type="component" value="Chromosome"/>
</dbReference>
<proteinExistence type="predicted"/>
<dbReference type="SUPFAM" id="SSF53335">
    <property type="entry name" value="S-adenosyl-L-methionine-dependent methyltransferases"/>
    <property type="match status" value="1"/>
</dbReference>
<dbReference type="InterPro" id="IPR029063">
    <property type="entry name" value="SAM-dependent_MTases_sf"/>
</dbReference>
<reference evidence="2" key="1">
    <citation type="submission" date="2020-09" db="EMBL/GenBank/DDBJ databases">
        <title>Novel species in genus Aeromicrobium.</title>
        <authorList>
            <person name="Zhang G."/>
        </authorList>
    </citation>
    <scope>NUCLEOTIDE SEQUENCE</scope>
    <source>
        <strain evidence="3">Zg-629</strain>
        <strain evidence="4">zg-629</strain>
        <strain evidence="2">Zg-636</strain>
    </source>
</reference>
<dbReference type="InterPro" id="IPR013216">
    <property type="entry name" value="Methyltransf_11"/>
</dbReference>
<dbReference type="GO" id="GO:0032259">
    <property type="term" value="P:methylation"/>
    <property type="evidence" value="ECO:0007669"/>
    <property type="project" value="UniProtKB-KW"/>
</dbReference>
<keyword evidence="4" id="KW-1185">Reference proteome</keyword>
<keyword evidence="2" id="KW-0489">Methyltransferase</keyword>
<accession>A0A8I0JZL9</accession>
<feature type="domain" description="Methyltransferase type 11" evidence="1">
    <location>
        <begin position="50"/>
        <end position="134"/>
    </location>
</feature>